<dbReference type="EMBL" id="CAFZ01000208">
    <property type="protein sequence ID" value="CCA73195.1"/>
    <property type="molecule type" value="Genomic_DNA"/>
</dbReference>
<evidence type="ECO:0000313" key="1">
    <source>
        <dbReference type="EMBL" id="CCA73195.1"/>
    </source>
</evidence>
<sequence length="441" mass="50530">MSLINKVPYDLLRPILEFLQGFRPGHLAQCCLVNHEFRHVATRLLYQNLRIVHWEADWRSKVYLVFATLSQHPELAAFVERIGEYILWTRDGTISDEILHILRRQQLKDLEINANPKGYFTPSTLLGFKNLERLTLIMPDSQIIRLLPRWCSFTGHSLRTLSIICKSDSLITDELLREMANHLVSLKGIFLTNCSNFTHEAITFVLQHCAGIEALSLEGVSQRFNWLHFATEVNKHGLFRSLKRLTMTCPPGFSVWGQQKIEKLLHDAPLEEFNLYSNTEPRANTQQESDPCLSVAMALISCHARSLQALGILRIPVDDYTLEVICQGLPRLRKLFFTRIYSADIWTNPQLYSLSSLRRLEYFHISTIGSSVASPVLPTNEIILSLVAECSPNLRQCGFGTKVWSVIREFTRLPNGQWARSVSLGPYDKMEVPEHFLVVRG</sequence>
<name>G4TPF2_SERID</name>
<organism evidence="1 2">
    <name type="scientific">Serendipita indica (strain DSM 11827)</name>
    <name type="common">Root endophyte fungus</name>
    <name type="synonym">Piriformospora indica</name>
    <dbReference type="NCBI Taxonomy" id="1109443"/>
    <lineage>
        <taxon>Eukaryota</taxon>
        <taxon>Fungi</taxon>
        <taxon>Dikarya</taxon>
        <taxon>Basidiomycota</taxon>
        <taxon>Agaricomycotina</taxon>
        <taxon>Agaricomycetes</taxon>
        <taxon>Sebacinales</taxon>
        <taxon>Serendipitaceae</taxon>
        <taxon>Serendipita</taxon>
    </lineage>
</organism>
<dbReference type="eggNOG" id="ENOG502S51F">
    <property type="taxonomic scope" value="Eukaryota"/>
</dbReference>
<dbReference type="STRING" id="1109443.G4TPF2"/>
<accession>G4TPF2</accession>
<gene>
    <name evidence="1" type="ORF">PIIN_07149</name>
</gene>
<dbReference type="Proteomes" id="UP000007148">
    <property type="component" value="Unassembled WGS sequence"/>
</dbReference>
<evidence type="ECO:0008006" key="3">
    <source>
        <dbReference type="Google" id="ProtNLM"/>
    </source>
</evidence>
<protein>
    <recommendedName>
        <fullName evidence="3">F-box domain-containing protein</fullName>
    </recommendedName>
</protein>
<dbReference type="InterPro" id="IPR032675">
    <property type="entry name" value="LRR_dom_sf"/>
</dbReference>
<dbReference type="OrthoDB" id="2585512at2759"/>
<dbReference type="HOGENOM" id="CLU_614003_0_0_1"/>
<keyword evidence="2" id="KW-1185">Reference proteome</keyword>
<comment type="caution">
    <text evidence="1">The sequence shown here is derived from an EMBL/GenBank/DDBJ whole genome shotgun (WGS) entry which is preliminary data.</text>
</comment>
<evidence type="ECO:0000313" key="2">
    <source>
        <dbReference type="Proteomes" id="UP000007148"/>
    </source>
</evidence>
<proteinExistence type="predicted"/>
<dbReference type="OMA" id="NDWIRRF"/>
<dbReference type="AlphaFoldDB" id="G4TPF2"/>
<dbReference type="SUPFAM" id="SSF52047">
    <property type="entry name" value="RNI-like"/>
    <property type="match status" value="1"/>
</dbReference>
<dbReference type="Gene3D" id="3.80.10.10">
    <property type="entry name" value="Ribonuclease Inhibitor"/>
    <property type="match status" value="1"/>
</dbReference>
<reference evidence="1 2" key="1">
    <citation type="journal article" date="2011" name="PLoS Pathog.">
        <title>Endophytic Life Strategies Decoded by Genome and Transcriptome Analyses of the Mutualistic Root Symbiont Piriformospora indica.</title>
        <authorList>
            <person name="Zuccaro A."/>
            <person name="Lahrmann U."/>
            <person name="Guldener U."/>
            <person name="Langen G."/>
            <person name="Pfiffi S."/>
            <person name="Biedenkopf D."/>
            <person name="Wong P."/>
            <person name="Samans B."/>
            <person name="Grimm C."/>
            <person name="Basiewicz M."/>
            <person name="Murat C."/>
            <person name="Martin F."/>
            <person name="Kogel K.H."/>
        </authorList>
    </citation>
    <scope>NUCLEOTIDE SEQUENCE [LARGE SCALE GENOMIC DNA]</scope>
    <source>
        <strain evidence="1 2">DSM 11827</strain>
    </source>
</reference>
<dbReference type="InParanoid" id="G4TPF2"/>